<protein>
    <recommendedName>
        <fullName evidence="4">Meiotic recombination protein DMC1</fullName>
    </recommendedName>
</protein>
<feature type="compositionally biased region" description="Acidic residues" evidence="1">
    <location>
        <begin position="205"/>
        <end position="237"/>
    </location>
</feature>
<sequence length="285" mass="31796">MAETSNNNNAQGPGGFLPPQQTLPSPAPSGHSSSSASGLPRPRSHPLRAGSAKEEKIRTYVDGQLMYIQRRYVKKFQARKPGDDVAGYKSVGELCRDLEALLNIIWLSGTPALQIPYLLNITNEFTEWVTKFPPQPEPLFSILRKLDYCFASLLAGQDIDTKETLPGFENGVRGVMTKTDMVRCKSIVEQTRVVVTEIMTKQPQEEADEDMGDDEDDNDDDDDTEQEITELESEAEATDSAAESSGFMDPNWEDPDDDMYMDVARVYERTLVQLGEVMDQTPFLS</sequence>
<dbReference type="PANTHER" id="PTHR37781:SF1">
    <property type="entry name" value="ADR380WP"/>
    <property type="match status" value="1"/>
</dbReference>
<feature type="region of interest" description="Disordered" evidence="1">
    <location>
        <begin position="1"/>
        <end position="53"/>
    </location>
</feature>
<accession>A0A423V8M8</accession>
<evidence type="ECO:0000313" key="3">
    <source>
        <dbReference type="Proteomes" id="UP000283895"/>
    </source>
</evidence>
<dbReference type="Pfam" id="PF17110">
    <property type="entry name" value="TFB6"/>
    <property type="match status" value="1"/>
</dbReference>
<organism evidence="2 3">
    <name type="scientific">Cytospora schulzeri</name>
    <dbReference type="NCBI Taxonomy" id="448051"/>
    <lineage>
        <taxon>Eukaryota</taxon>
        <taxon>Fungi</taxon>
        <taxon>Dikarya</taxon>
        <taxon>Ascomycota</taxon>
        <taxon>Pezizomycotina</taxon>
        <taxon>Sordariomycetes</taxon>
        <taxon>Sordariomycetidae</taxon>
        <taxon>Diaporthales</taxon>
        <taxon>Cytosporaceae</taxon>
        <taxon>Cytospora</taxon>
    </lineage>
</organism>
<feature type="region of interest" description="Disordered" evidence="1">
    <location>
        <begin position="197"/>
        <end position="258"/>
    </location>
</feature>
<proteinExistence type="predicted"/>
<dbReference type="OrthoDB" id="5420410at2759"/>
<comment type="caution">
    <text evidence="2">The sequence shown here is derived from an EMBL/GenBank/DDBJ whole genome shotgun (WGS) entry which is preliminary data.</text>
</comment>
<dbReference type="GO" id="GO:0005675">
    <property type="term" value="C:transcription factor TFIIH holo complex"/>
    <property type="evidence" value="ECO:0007669"/>
    <property type="project" value="TreeGrafter"/>
</dbReference>
<dbReference type="STRING" id="356882.A0A423V8M8"/>
<dbReference type="EMBL" id="LKEA01000103">
    <property type="protein sequence ID" value="ROV87180.1"/>
    <property type="molecule type" value="Genomic_DNA"/>
</dbReference>
<dbReference type="Proteomes" id="UP000283895">
    <property type="component" value="Unassembled WGS sequence"/>
</dbReference>
<dbReference type="AlphaFoldDB" id="A0A423V8M8"/>
<evidence type="ECO:0000256" key="1">
    <source>
        <dbReference type="SAM" id="MobiDB-lite"/>
    </source>
</evidence>
<reference evidence="2 3" key="1">
    <citation type="submission" date="2015-09" db="EMBL/GenBank/DDBJ databases">
        <title>Host preference determinants of Valsa canker pathogens revealed by comparative genomics.</title>
        <authorList>
            <person name="Yin Z."/>
            <person name="Huang L."/>
        </authorList>
    </citation>
    <scope>NUCLEOTIDE SEQUENCE [LARGE SCALE GENOMIC DNA]</scope>
    <source>
        <strain evidence="2 3">03-1</strain>
    </source>
</reference>
<dbReference type="PANTHER" id="PTHR37781">
    <property type="entry name" value="TFIIH COMPLEX SUBUNIT"/>
    <property type="match status" value="1"/>
</dbReference>
<name>A0A423V8M8_9PEZI</name>
<evidence type="ECO:0000313" key="2">
    <source>
        <dbReference type="EMBL" id="ROV87180.1"/>
    </source>
</evidence>
<gene>
    <name evidence="2" type="ORF">VMCG_10653</name>
</gene>
<feature type="compositionally biased region" description="Low complexity" evidence="1">
    <location>
        <begin position="28"/>
        <end position="41"/>
    </location>
</feature>
<evidence type="ECO:0008006" key="4">
    <source>
        <dbReference type="Google" id="ProtNLM"/>
    </source>
</evidence>
<feature type="compositionally biased region" description="Polar residues" evidence="1">
    <location>
        <begin position="1"/>
        <end position="11"/>
    </location>
</feature>
<dbReference type="InterPro" id="IPR031349">
    <property type="entry name" value="Tfb6"/>
</dbReference>
<keyword evidence="3" id="KW-1185">Reference proteome</keyword>